<gene>
    <name evidence="1" type="ORF">M0R45_003674</name>
</gene>
<comment type="caution">
    <text evidence="1">The sequence shown here is derived from an EMBL/GenBank/DDBJ whole genome shotgun (WGS) entry which is preliminary data.</text>
</comment>
<evidence type="ECO:0000313" key="1">
    <source>
        <dbReference type="EMBL" id="KAK9948086.1"/>
    </source>
</evidence>
<keyword evidence="2" id="KW-1185">Reference proteome</keyword>
<dbReference type="PANTHER" id="PTHR34567:SF3">
    <property type="entry name" value="FK506-BINDING-LIKE PROTEIN"/>
    <property type="match status" value="1"/>
</dbReference>
<sequence length="165" mass="19562">MGGWPYTIGLVPWENYIRIMQWDDSAAAEAFNNAKMRYWGYCNGFPCSIPLPNPDAYIDEIDWISIGSNAPELEKIENKKDTNKFKRKKYDGLGVNKVDNNRKNYDGFGGNKVDNKRKIYDDGLWYNSSRHRTSRFHHDHDEKDRWWRRNIGGRNVRAYDGRYEK</sequence>
<evidence type="ECO:0000313" key="2">
    <source>
        <dbReference type="Proteomes" id="UP001457282"/>
    </source>
</evidence>
<protein>
    <submittedName>
        <fullName evidence="1">Uncharacterized protein</fullName>
    </submittedName>
</protein>
<reference evidence="1 2" key="1">
    <citation type="journal article" date="2023" name="G3 (Bethesda)">
        <title>A chromosome-length genome assembly and annotation of blackberry (Rubus argutus, cv. 'Hillquist').</title>
        <authorList>
            <person name="Bruna T."/>
            <person name="Aryal R."/>
            <person name="Dudchenko O."/>
            <person name="Sargent D.J."/>
            <person name="Mead D."/>
            <person name="Buti M."/>
            <person name="Cavallini A."/>
            <person name="Hytonen T."/>
            <person name="Andres J."/>
            <person name="Pham M."/>
            <person name="Weisz D."/>
            <person name="Mascagni F."/>
            <person name="Usai G."/>
            <person name="Natali L."/>
            <person name="Bassil N."/>
            <person name="Fernandez G.E."/>
            <person name="Lomsadze A."/>
            <person name="Armour M."/>
            <person name="Olukolu B."/>
            <person name="Poorten T."/>
            <person name="Britton C."/>
            <person name="Davik J."/>
            <person name="Ashrafi H."/>
            <person name="Aiden E.L."/>
            <person name="Borodovsky M."/>
            <person name="Worthington M."/>
        </authorList>
    </citation>
    <scope>NUCLEOTIDE SEQUENCE [LARGE SCALE GENOMIC DNA]</scope>
    <source>
        <strain evidence="1">PI 553951</strain>
    </source>
</reference>
<accession>A0AAW1YI57</accession>
<name>A0AAW1YI57_RUBAR</name>
<dbReference type="PANTHER" id="PTHR34567">
    <property type="entry name" value="FK506-BINDING-LIKE PROTEIN"/>
    <property type="match status" value="1"/>
</dbReference>
<proteinExistence type="predicted"/>
<organism evidence="1 2">
    <name type="scientific">Rubus argutus</name>
    <name type="common">Southern blackberry</name>
    <dbReference type="NCBI Taxonomy" id="59490"/>
    <lineage>
        <taxon>Eukaryota</taxon>
        <taxon>Viridiplantae</taxon>
        <taxon>Streptophyta</taxon>
        <taxon>Embryophyta</taxon>
        <taxon>Tracheophyta</taxon>
        <taxon>Spermatophyta</taxon>
        <taxon>Magnoliopsida</taxon>
        <taxon>eudicotyledons</taxon>
        <taxon>Gunneridae</taxon>
        <taxon>Pentapetalae</taxon>
        <taxon>rosids</taxon>
        <taxon>fabids</taxon>
        <taxon>Rosales</taxon>
        <taxon>Rosaceae</taxon>
        <taxon>Rosoideae</taxon>
        <taxon>Rosoideae incertae sedis</taxon>
        <taxon>Rubus</taxon>
    </lineage>
</organism>
<dbReference type="AlphaFoldDB" id="A0AAW1YI57"/>
<dbReference type="Proteomes" id="UP001457282">
    <property type="component" value="Unassembled WGS sequence"/>
</dbReference>
<dbReference type="EMBL" id="JBEDUW010000001">
    <property type="protein sequence ID" value="KAK9948086.1"/>
    <property type="molecule type" value="Genomic_DNA"/>
</dbReference>